<feature type="chain" id="PRO_5017325185" evidence="2">
    <location>
        <begin position="35"/>
        <end position="375"/>
    </location>
</feature>
<proteinExistence type="predicted"/>
<dbReference type="OrthoDB" id="5674731at2"/>
<comment type="caution">
    <text evidence="3">The sequence shown here is derived from an EMBL/GenBank/DDBJ whole genome shotgun (WGS) entry which is preliminary data.</text>
</comment>
<accession>A0A3A1YKB0</accession>
<evidence type="ECO:0000313" key="4">
    <source>
        <dbReference type="Proteomes" id="UP000265916"/>
    </source>
</evidence>
<reference evidence="3 4" key="1">
    <citation type="submission" date="2017-08" db="EMBL/GenBank/DDBJ databases">
        <title>Reclassification of Bisgaard taxon 37 and 44.</title>
        <authorList>
            <person name="Christensen H."/>
        </authorList>
    </citation>
    <scope>NUCLEOTIDE SEQUENCE [LARGE SCALE GENOMIC DNA]</scope>
    <source>
        <strain evidence="3 4">111</strain>
    </source>
</reference>
<evidence type="ECO:0000256" key="1">
    <source>
        <dbReference type="SAM" id="MobiDB-lite"/>
    </source>
</evidence>
<name>A0A3A1YKB0_9GAMM</name>
<dbReference type="AlphaFoldDB" id="A0A3A1YKB0"/>
<sequence length="375" mass="41388">MALKFTLNFLSSPIKNTLLSAGLMLTLGMPQVMAAPANKNTQNTDAGPKFSLPFVPLDTQLSKPAVNILNNVRFFDVNPKAKGYNARGYINPQSNPDQYPFSAAFNSDARYEPLHQMMVIYYQGLYDYLSKNRVAKDPAKFLLGALDLMVPYDLSNKGKVYRQAAEQALLAVTPAKVKLNPADGYLLKDFILTAYTSQMMGYCNINHKWALQPSYCRGAAIMSIILTNGFKTGQGYFRRLGFLAQIPQEMDYLNDEQKLAAFGTIIPVLATNQETFSRLVGFTMDFGDQVKQALSNTNLTLGQETNSKLQFTDPQAKPADDSNQSNPEDSNPSQQNNTSEDSSADATKNPSTEDTDSKPTVANPEQNPQPSNPKK</sequence>
<dbReference type="Proteomes" id="UP000265916">
    <property type="component" value="Unassembled WGS sequence"/>
</dbReference>
<keyword evidence="2" id="KW-0732">Signal</keyword>
<keyword evidence="4" id="KW-1185">Reference proteome</keyword>
<evidence type="ECO:0000313" key="3">
    <source>
        <dbReference type="EMBL" id="RIY37906.1"/>
    </source>
</evidence>
<protein>
    <submittedName>
        <fullName evidence="3">Uncharacterized protein</fullName>
    </submittedName>
</protein>
<organism evidence="3 4">
    <name type="scientific">Psittacicella hinzii</name>
    <dbReference type="NCBI Taxonomy" id="2028575"/>
    <lineage>
        <taxon>Bacteria</taxon>
        <taxon>Pseudomonadati</taxon>
        <taxon>Pseudomonadota</taxon>
        <taxon>Gammaproteobacteria</taxon>
        <taxon>Pasteurellales</taxon>
        <taxon>Psittacicellaceae</taxon>
        <taxon>Psittacicella</taxon>
    </lineage>
</organism>
<dbReference type="EMBL" id="NRJG01000073">
    <property type="protein sequence ID" value="RIY37906.1"/>
    <property type="molecule type" value="Genomic_DNA"/>
</dbReference>
<evidence type="ECO:0000256" key="2">
    <source>
        <dbReference type="SAM" id="SignalP"/>
    </source>
</evidence>
<feature type="compositionally biased region" description="Polar residues" evidence="1">
    <location>
        <begin position="321"/>
        <end position="369"/>
    </location>
</feature>
<gene>
    <name evidence="3" type="ORF">CKF58_04490</name>
</gene>
<feature type="signal peptide" evidence="2">
    <location>
        <begin position="1"/>
        <end position="34"/>
    </location>
</feature>
<dbReference type="RefSeq" id="WP_119531403.1">
    <property type="nucleotide sequence ID" value="NZ_JBHSSP010000022.1"/>
</dbReference>
<feature type="region of interest" description="Disordered" evidence="1">
    <location>
        <begin position="311"/>
        <end position="375"/>
    </location>
</feature>